<dbReference type="HOGENOM" id="CLU_302164_0_0_1"/>
<dbReference type="GO" id="GO:0022857">
    <property type="term" value="F:transmembrane transporter activity"/>
    <property type="evidence" value="ECO:0007669"/>
    <property type="project" value="InterPro"/>
</dbReference>
<dbReference type="GeneID" id="17275260"/>
<reference evidence="10" key="1">
    <citation type="journal article" date="2013" name="Nature">
        <title>Pan genome of the phytoplankton Emiliania underpins its global distribution.</title>
        <authorList>
            <person name="Read B.A."/>
            <person name="Kegel J."/>
            <person name="Klute M.J."/>
            <person name="Kuo A."/>
            <person name="Lefebvre S.C."/>
            <person name="Maumus F."/>
            <person name="Mayer C."/>
            <person name="Miller J."/>
            <person name="Monier A."/>
            <person name="Salamov A."/>
            <person name="Young J."/>
            <person name="Aguilar M."/>
            <person name="Claverie J.M."/>
            <person name="Frickenhaus S."/>
            <person name="Gonzalez K."/>
            <person name="Herman E.K."/>
            <person name="Lin Y.C."/>
            <person name="Napier J."/>
            <person name="Ogata H."/>
            <person name="Sarno A.F."/>
            <person name="Shmutz J."/>
            <person name="Schroeder D."/>
            <person name="de Vargas C."/>
            <person name="Verret F."/>
            <person name="von Dassow P."/>
            <person name="Valentin K."/>
            <person name="Van de Peer Y."/>
            <person name="Wheeler G."/>
            <person name="Dacks J.B."/>
            <person name="Delwiche C.F."/>
            <person name="Dyhrman S.T."/>
            <person name="Glockner G."/>
            <person name="John U."/>
            <person name="Richards T."/>
            <person name="Worden A.Z."/>
            <person name="Zhang X."/>
            <person name="Grigoriev I.V."/>
            <person name="Allen A.E."/>
            <person name="Bidle K."/>
            <person name="Borodovsky M."/>
            <person name="Bowler C."/>
            <person name="Brownlee C."/>
            <person name="Cock J.M."/>
            <person name="Elias M."/>
            <person name="Gladyshev V.N."/>
            <person name="Groth M."/>
            <person name="Guda C."/>
            <person name="Hadaegh A."/>
            <person name="Iglesias-Rodriguez M.D."/>
            <person name="Jenkins J."/>
            <person name="Jones B.M."/>
            <person name="Lawson T."/>
            <person name="Leese F."/>
            <person name="Lindquist E."/>
            <person name="Lobanov A."/>
            <person name="Lomsadze A."/>
            <person name="Malik S.B."/>
            <person name="Marsh M.E."/>
            <person name="Mackinder L."/>
            <person name="Mock T."/>
            <person name="Mueller-Roeber B."/>
            <person name="Pagarete A."/>
            <person name="Parker M."/>
            <person name="Probert I."/>
            <person name="Quesneville H."/>
            <person name="Raines C."/>
            <person name="Rensing S.A."/>
            <person name="Riano-Pachon D.M."/>
            <person name="Richier S."/>
            <person name="Rokitta S."/>
            <person name="Shiraiwa Y."/>
            <person name="Soanes D.M."/>
            <person name="van der Giezen M."/>
            <person name="Wahlund T.M."/>
            <person name="Williams B."/>
            <person name="Wilson W."/>
            <person name="Wolfe G."/>
            <person name="Wurch L.L."/>
        </authorList>
    </citation>
    <scope>NUCLEOTIDE SEQUENCE</scope>
</reference>
<dbReference type="EnsemblProtists" id="EOD29986">
    <property type="protein sequence ID" value="EOD29986"/>
    <property type="gene ID" value="EMIHUDRAFT_99444"/>
</dbReference>
<evidence type="ECO:0000256" key="6">
    <source>
        <dbReference type="SAM" id="MobiDB-lite"/>
    </source>
</evidence>
<dbReference type="eggNOG" id="ENOG502S1B8">
    <property type="taxonomic scope" value="Eukaryota"/>
</dbReference>
<dbReference type="RefSeq" id="XP_005782415.1">
    <property type="nucleotide sequence ID" value="XM_005782358.1"/>
</dbReference>
<keyword evidence="2" id="KW-1003">Cell membrane</keyword>
<sequence>MRDPKDFKMFNGKDLDPHNKQHWPGVLKIFSKKTADELKRRIDAGETHLNATFAVVSVFSTYLSSWLDRGREPLDVIEDAALVLGFVLHWRRHVTSTRGLTLEANFLTRETFLDIVTSCHGCILRFIQFRDNFGGRFKPDGPRFTSAFSEYFFQYGRMAQTNSPVVSVMGWARHLDHYLYQQHLEAAQPGLKIPASCRGIPHSIERIKIDTPPPGWFPTNPQMIAALDRGLARAIELLQSCGVRANLCARTGFFKQPCLHFPLADTYVQGGASLEEPGEKEDDPNGTPDAEPAELTAMGAQDAADAEAVLNQLMRNGANVAPPTGGEEGSSAEFFEEICKLLADFNVSIQEESKDRKLRFHVKRLIKSHQQRGEDVDEELDFYMDDDDVAVLFTMEDSSKVFAIGNIEQVAVADGTVDARRATGSSSAEYLRQLSMSQRSNGVFINDPKGLFFLRWYREVKGDGTPPDGPRYQNRACKYYKLTSDNDGEAFRWTSNYQIISKVYLKKHSTLPLCYSLSAADKKMVTSTMKKMPLRRARELLLAQQPGLEQLHAEQLALPPPLQVLPVPLPDREAKEARRTAILQMVILTLCGMAYQAGLGMCMPFYAQFAQQLDLGEAAGGFVIAAPCVARVALNLSIGSLVDDVGRKPLLIIGSAVLSVGAFCTAAASSLGGMLFGRLCVGVGGAASDIAAQAWRLDIVSHWPSSRGALLGWNQALVTLAYAAGPVVGGRLALQSGIRQPFFVFAYICGICAPLYALMPTAPSSSIPSTSSTVNVVCGLGGAQHGPLRAVLSDPRQRGLLLLRYALAAGWAAWMTVLPSIMASHFGVDSSEIGLMLSVMTLFGFVSSPLSGALADRLGHITVARAGALASACAFGLLPCAALPCFLLLLAVWEAGTAALGAGTSASAAELTRLELRGAQSSLVGQVQDATFVLVPSALGMLLARFGSEAALCVNTGMQLCAIAASATLTRRAALEARDLRDKHARGV</sequence>
<feature type="transmembrane region" description="Helical" evidence="7">
    <location>
        <begin position="802"/>
        <end position="821"/>
    </location>
</feature>
<evidence type="ECO:0000259" key="8">
    <source>
        <dbReference type="PROSITE" id="PS50850"/>
    </source>
</evidence>
<accession>A0A0D3K2K1</accession>
<dbReference type="Gene3D" id="1.20.1250.20">
    <property type="entry name" value="MFS general substrate transporter like domains"/>
    <property type="match status" value="1"/>
</dbReference>
<dbReference type="KEGG" id="ehx:EMIHUDRAFT_99444"/>
<evidence type="ECO:0000256" key="2">
    <source>
        <dbReference type="ARBA" id="ARBA00022475"/>
    </source>
</evidence>
<evidence type="ECO:0000313" key="9">
    <source>
        <dbReference type="EnsemblProtists" id="EOD29986"/>
    </source>
</evidence>
<feature type="transmembrane region" description="Helical" evidence="7">
    <location>
        <begin position="618"/>
        <end position="638"/>
    </location>
</feature>
<dbReference type="InterPro" id="IPR011701">
    <property type="entry name" value="MFS"/>
</dbReference>
<dbReference type="Proteomes" id="UP000013827">
    <property type="component" value="Unassembled WGS sequence"/>
</dbReference>
<evidence type="ECO:0000313" key="10">
    <source>
        <dbReference type="Proteomes" id="UP000013827"/>
    </source>
</evidence>
<dbReference type="AlphaFoldDB" id="A0A0D3K2K1"/>
<protein>
    <recommendedName>
        <fullName evidence="8">Major facilitator superfamily (MFS) profile domain-containing protein</fullName>
    </recommendedName>
</protein>
<dbReference type="SUPFAM" id="SSF103473">
    <property type="entry name" value="MFS general substrate transporter"/>
    <property type="match status" value="1"/>
</dbReference>
<dbReference type="Pfam" id="PF07690">
    <property type="entry name" value="MFS_1"/>
    <property type="match status" value="1"/>
</dbReference>
<dbReference type="CDD" id="cd17325">
    <property type="entry name" value="MFS_MdtG_SLC18_like"/>
    <property type="match status" value="1"/>
</dbReference>
<dbReference type="PaxDb" id="2903-EOD29986"/>
<keyword evidence="10" id="KW-1185">Reference proteome</keyword>
<proteinExistence type="predicted"/>
<feature type="region of interest" description="Disordered" evidence="6">
    <location>
        <begin position="273"/>
        <end position="292"/>
    </location>
</feature>
<dbReference type="InterPro" id="IPR050189">
    <property type="entry name" value="MFS_Efflux_Transporters"/>
</dbReference>
<organism evidence="9 10">
    <name type="scientific">Emiliania huxleyi (strain CCMP1516)</name>
    <dbReference type="NCBI Taxonomy" id="280463"/>
    <lineage>
        <taxon>Eukaryota</taxon>
        <taxon>Haptista</taxon>
        <taxon>Haptophyta</taxon>
        <taxon>Prymnesiophyceae</taxon>
        <taxon>Isochrysidales</taxon>
        <taxon>Noelaerhabdaceae</taxon>
        <taxon>Emiliania</taxon>
    </lineage>
</organism>
<name>A0A0D3K2K1_EMIH1</name>
<evidence type="ECO:0000256" key="5">
    <source>
        <dbReference type="ARBA" id="ARBA00023136"/>
    </source>
</evidence>
<evidence type="ECO:0000256" key="7">
    <source>
        <dbReference type="SAM" id="Phobius"/>
    </source>
</evidence>
<feature type="transmembrane region" description="Helical" evidence="7">
    <location>
        <begin position="650"/>
        <end position="669"/>
    </location>
</feature>
<feature type="transmembrane region" description="Helical" evidence="7">
    <location>
        <begin position="740"/>
        <end position="759"/>
    </location>
</feature>
<feature type="transmembrane region" description="Helical" evidence="7">
    <location>
        <begin position="675"/>
        <end position="695"/>
    </location>
</feature>
<feature type="transmembrane region" description="Helical" evidence="7">
    <location>
        <begin position="867"/>
        <end position="893"/>
    </location>
</feature>
<keyword evidence="4 7" id="KW-1133">Transmembrane helix</keyword>
<dbReference type="GO" id="GO:0005886">
    <property type="term" value="C:plasma membrane"/>
    <property type="evidence" value="ECO:0007669"/>
    <property type="project" value="UniProtKB-SubCell"/>
</dbReference>
<feature type="transmembrane region" description="Helical" evidence="7">
    <location>
        <begin position="582"/>
        <end position="606"/>
    </location>
</feature>
<dbReference type="InterPro" id="IPR036259">
    <property type="entry name" value="MFS_trans_sf"/>
</dbReference>
<keyword evidence="5 7" id="KW-0472">Membrane</keyword>
<comment type="subcellular location">
    <subcellularLocation>
        <location evidence="1">Cell membrane</location>
        <topology evidence="1">Multi-pass membrane protein</topology>
    </subcellularLocation>
</comment>
<dbReference type="PANTHER" id="PTHR43124">
    <property type="entry name" value="PURINE EFFLUX PUMP PBUE"/>
    <property type="match status" value="1"/>
</dbReference>
<feature type="transmembrane region" description="Helical" evidence="7">
    <location>
        <begin position="833"/>
        <end position="855"/>
    </location>
</feature>
<feature type="domain" description="Major facilitator superfamily (MFS) profile" evidence="8">
    <location>
        <begin position="584"/>
        <end position="974"/>
    </location>
</feature>
<evidence type="ECO:0000256" key="4">
    <source>
        <dbReference type="ARBA" id="ARBA00022989"/>
    </source>
</evidence>
<reference evidence="9" key="2">
    <citation type="submission" date="2024-10" db="UniProtKB">
        <authorList>
            <consortium name="EnsemblProtists"/>
        </authorList>
    </citation>
    <scope>IDENTIFICATION</scope>
</reference>
<keyword evidence="3 7" id="KW-0812">Transmembrane</keyword>
<evidence type="ECO:0000256" key="1">
    <source>
        <dbReference type="ARBA" id="ARBA00004651"/>
    </source>
</evidence>
<feature type="transmembrane region" description="Helical" evidence="7">
    <location>
        <begin position="716"/>
        <end position="734"/>
    </location>
</feature>
<dbReference type="InterPro" id="IPR020846">
    <property type="entry name" value="MFS_dom"/>
</dbReference>
<dbReference type="PANTHER" id="PTHR43124:SF3">
    <property type="entry name" value="CHLORAMPHENICOL EFFLUX PUMP RV0191"/>
    <property type="match status" value="1"/>
</dbReference>
<dbReference type="STRING" id="2903.R1F440"/>
<evidence type="ECO:0000256" key="3">
    <source>
        <dbReference type="ARBA" id="ARBA00022692"/>
    </source>
</evidence>
<dbReference type="PROSITE" id="PS50850">
    <property type="entry name" value="MFS"/>
    <property type="match status" value="1"/>
</dbReference>